<protein>
    <submittedName>
        <fullName evidence="2">Uncharacterized protein</fullName>
    </submittedName>
</protein>
<gene>
    <name evidence="2" type="ORF">BN4615_P2224</name>
</gene>
<accession>A0A1M4E1I2</accession>
<feature type="compositionally biased region" description="Low complexity" evidence="1">
    <location>
        <begin position="52"/>
        <end position="94"/>
    </location>
</feature>
<evidence type="ECO:0000313" key="2">
    <source>
        <dbReference type="EMBL" id="SBO92710.1"/>
    </source>
</evidence>
<name>A0A1M4E1I2_9ACTN</name>
<feature type="region of interest" description="Disordered" evidence="1">
    <location>
        <begin position="1"/>
        <end position="123"/>
    </location>
</feature>
<proteinExistence type="predicted"/>
<sequence length="197" mass="20155">MPPIPPKTPTATTPASSWGTVISARPANPISAATGAKPTRSTRPPTGPPPTGITLDTTATGSTLGTKPTGSTLGTKPTGGTPSPRPTGTTSRTSEAARPFVRGAVASPTLPSRTPPPARTIRCPGAPLTVLSATGRLRPIATAVTHGSLPIHPATRPTTSSSRREHPGSLTMTNLPPSRRPFDEHRQHCAPHPPPNS</sequence>
<reference evidence="2" key="1">
    <citation type="submission" date="2016-04" db="EMBL/GenBank/DDBJ databases">
        <authorList>
            <person name="Evans L.H."/>
            <person name="Alamgir A."/>
            <person name="Owens N."/>
            <person name="Weber N.D."/>
            <person name="Virtaneva K."/>
            <person name="Barbian K."/>
            <person name="Babar A."/>
            <person name="Rosenke K."/>
        </authorList>
    </citation>
    <scope>NUCLEOTIDE SEQUENCE</scope>
    <source>
        <strain evidence="2">Nono1</strain>
    </source>
</reference>
<dbReference type="PRINTS" id="PR01217">
    <property type="entry name" value="PRICHEXTENSN"/>
</dbReference>
<organism evidence="2">
    <name type="scientific">Nonomuraea gerenzanensis</name>
    <dbReference type="NCBI Taxonomy" id="93944"/>
    <lineage>
        <taxon>Bacteria</taxon>
        <taxon>Bacillati</taxon>
        <taxon>Actinomycetota</taxon>
        <taxon>Actinomycetes</taxon>
        <taxon>Streptosporangiales</taxon>
        <taxon>Streptosporangiaceae</taxon>
        <taxon>Nonomuraea</taxon>
    </lineage>
</organism>
<dbReference type="AlphaFoldDB" id="A0A1M4E1I2"/>
<feature type="region of interest" description="Disordered" evidence="1">
    <location>
        <begin position="148"/>
        <end position="197"/>
    </location>
</feature>
<dbReference type="EMBL" id="LT559118">
    <property type="protein sequence ID" value="SBO92710.1"/>
    <property type="molecule type" value="Genomic_DNA"/>
</dbReference>
<evidence type="ECO:0000256" key="1">
    <source>
        <dbReference type="SAM" id="MobiDB-lite"/>
    </source>
</evidence>